<dbReference type="PANTHER" id="PTHR37449">
    <property type="match status" value="1"/>
</dbReference>
<name>A0A1J5PAF7_9ZZZZ</name>
<evidence type="ECO:0000313" key="2">
    <source>
        <dbReference type="EMBL" id="OIQ68593.1"/>
    </source>
</evidence>
<reference evidence="2" key="1">
    <citation type="submission" date="2016-10" db="EMBL/GenBank/DDBJ databases">
        <title>Sequence of Gallionella enrichment culture.</title>
        <authorList>
            <person name="Poehlein A."/>
            <person name="Muehling M."/>
            <person name="Daniel R."/>
        </authorList>
    </citation>
    <scope>NUCLEOTIDE SEQUENCE</scope>
</reference>
<organism evidence="2">
    <name type="scientific">mine drainage metagenome</name>
    <dbReference type="NCBI Taxonomy" id="410659"/>
    <lineage>
        <taxon>unclassified sequences</taxon>
        <taxon>metagenomes</taxon>
        <taxon>ecological metagenomes</taxon>
    </lineage>
</organism>
<evidence type="ECO:0000256" key="1">
    <source>
        <dbReference type="SAM" id="MobiDB-lite"/>
    </source>
</evidence>
<sequence>MDTCLSKRPGRNKAVSSTSGRLVAARIIIPESVPKPSISTSNWFNVFSRSSLPPTILFLPRARPIASISSINMIQGALSLAWRNKSRTRDAPTPTNISTKSDPDSEKKGTCASPATALASKVLPVPGAPINSAPFGILPPRLVYFLGFLRKSTISITACLASSKPATSLNVTETCASLSNRVALDLPILKICPPGPPPAPPDIRRIINSHTATSNTAIIIHCTNQLDNRLSCAGSSDTDIFCASGNPAWASFISFVRLSNDPAVKTY</sequence>
<proteinExistence type="predicted"/>
<accession>A0A1J5PAF7</accession>
<dbReference type="AlphaFoldDB" id="A0A1J5PAF7"/>
<comment type="caution">
    <text evidence="2">The sequence shown here is derived from an EMBL/GenBank/DDBJ whole genome shotgun (WGS) entry which is preliminary data.</text>
</comment>
<feature type="region of interest" description="Disordered" evidence="1">
    <location>
        <begin position="86"/>
        <end position="111"/>
    </location>
</feature>
<gene>
    <name evidence="2" type="ORF">GALL_498130</name>
</gene>
<protein>
    <submittedName>
        <fullName evidence="2">Uncharacterized protein</fullName>
    </submittedName>
</protein>
<dbReference type="PANTHER" id="PTHR37449:SF1">
    <property type="entry name" value="OS02G0159950 PROTEIN"/>
    <property type="match status" value="1"/>
</dbReference>
<dbReference type="EMBL" id="MLJW01005215">
    <property type="protein sequence ID" value="OIQ68593.1"/>
    <property type="molecule type" value="Genomic_DNA"/>
</dbReference>